<keyword evidence="3" id="KW-1185">Reference proteome</keyword>
<dbReference type="AlphaFoldDB" id="A0A7X6KXF3"/>
<dbReference type="Proteomes" id="UP000581206">
    <property type="component" value="Unassembled WGS sequence"/>
</dbReference>
<name>A0A7X6KXF3_9CELL</name>
<dbReference type="SUPFAM" id="SSF52218">
    <property type="entry name" value="Flavoproteins"/>
    <property type="match status" value="1"/>
</dbReference>
<dbReference type="GO" id="GO:0010181">
    <property type="term" value="F:FMN binding"/>
    <property type="evidence" value="ECO:0007669"/>
    <property type="project" value="InterPro"/>
</dbReference>
<protein>
    <submittedName>
        <fullName evidence="2">Flavodoxin family protein</fullName>
    </submittedName>
</protein>
<organism evidence="2 3">
    <name type="scientific">Cellulomonas denverensis</name>
    <dbReference type="NCBI Taxonomy" id="264297"/>
    <lineage>
        <taxon>Bacteria</taxon>
        <taxon>Bacillati</taxon>
        <taxon>Actinomycetota</taxon>
        <taxon>Actinomycetes</taxon>
        <taxon>Micrococcales</taxon>
        <taxon>Cellulomonadaceae</taxon>
        <taxon>Cellulomonas</taxon>
    </lineage>
</organism>
<comment type="caution">
    <text evidence="2">The sequence shown here is derived from an EMBL/GenBank/DDBJ whole genome shotgun (WGS) entry which is preliminary data.</text>
</comment>
<dbReference type="RefSeq" id="WP_168631110.1">
    <property type="nucleotide sequence ID" value="NZ_BONL01000005.1"/>
</dbReference>
<evidence type="ECO:0000259" key="1">
    <source>
        <dbReference type="PROSITE" id="PS50902"/>
    </source>
</evidence>
<gene>
    <name evidence="2" type="ORF">HGA03_15040</name>
</gene>
<dbReference type="EMBL" id="JAAXOX010000010">
    <property type="protein sequence ID" value="NKY23985.1"/>
    <property type="molecule type" value="Genomic_DNA"/>
</dbReference>
<evidence type="ECO:0000313" key="2">
    <source>
        <dbReference type="EMBL" id="NKY23985.1"/>
    </source>
</evidence>
<accession>A0A7X6KXF3</accession>
<feature type="domain" description="Flavodoxin-like" evidence="1">
    <location>
        <begin position="3"/>
        <end position="173"/>
    </location>
</feature>
<dbReference type="Gene3D" id="3.40.50.360">
    <property type="match status" value="1"/>
</dbReference>
<evidence type="ECO:0000313" key="3">
    <source>
        <dbReference type="Proteomes" id="UP000581206"/>
    </source>
</evidence>
<dbReference type="PROSITE" id="PS00201">
    <property type="entry name" value="FLAVODOXIN"/>
    <property type="match status" value="1"/>
</dbReference>
<dbReference type="PROSITE" id="PS50902">
    <property type="entry name" value="FLAVODOXIN_LIKE"/>
    <property type="match status" value="1"/>
</dbReference>
<dbReference type="InterPro" id="IPR001226">
    <property type="entry name" value="Flavodoxin_CS"/>
</dbReference>
<sequence length="178" mass="18694">MQACLVFESMFGNTRDLAEAVADGFRQARPDVPIALVNVLDAPTDPGADLLIVGGPTHTFTMSRPETRADRDKHATTDEARAAVADLPGADTGPGVREWLATLVPSAGTLAAAFDTRVNRPFPKRAAKAMAKQLTTLGYRLATPPEGFEVTGMTGPLADGELDRARAWGAQLAAALPA</sequence>
<dbReference type="InterPro" id="IPR029039">
    <property type="entry name" value="Flavoprotein-like_sf"/>
</dbReference>
<dbReference type="InterPro" id="IPR008254">
    <property type="entry name" value="Flavodoxin/NO_synth"/>
</dbReference>
<dbReference type="GO" id="GO:0009055">
    <property type="term" value="F:electron transfer activity"/>
    <property type="evidence" value="ECO:0007669"/>
    <property type="project" value="InterPro"/>
</dbReference>
<reference evidence="2 3" key="1">
    <citation type="submission" date="2020-04" db="EMBL/GenBank/DDBJ databases">
        <title>MicrobeNet Type strains.</title>
        <authorList>
            <person name="Nicholson A.C."/>
        </authorList>
    </citation>
    <scope>NUCLEOTIDE SEQUENCE [LARGE SCALE GENOMIC DNA]</scope>
    <source>
        <strain evidence="2 3">ATCC BAA-788</strain>
    </source>
</reference>
<proteinExistence type="predicted"/>